<dbReference type="Proteomes" id="UP000245410">
    <property type="component" value="Unassembled WGS sequence"/>
</dbReference>
<keyword evidence="4" id="KW-0731">Sigma factor</keyword>
<keyword evidence="3" id="KW-0805">Transcription regulation</keyword>
<feature type="compositionally biased region" description="Low complexity" evidence="6">
    <location>
        <begin position="364"/>
        <end position="376"/>
    </location>
</feature>
<dbReference type="OrthoDB" id="6689546at2"/>
<evidence type="ECO:0000259" key="9">
    <source>
        <dbReference type="Pfam" id="PF08281"/>
    </source>
</evidence>
<evidence type="ECO:0000256" key="4">
    <source>
        <dbReference type="ARBA" id="ARBA00023082"/>
    </source>
</evidence>
<name>A0A317D3P9_9ACTN</name>
<dbReference type="SUPFAM" id="SSF51905">
    <property type="entry name" value="FAD/NAD(P)-binding domain"/>
    <property type="match status" value="1"/>
</dbReference>
<evidence type="ECO:0000256" key="5">
    <source>
        <dbReference type="ARBA" id="ARBA00023163"/>
    </source>
</evidence>
<dbReference type="Gene3D" id="1.10.1740.10">
    <property type="match status" value="1"/>
</dbReference>
<dbReference type="Pfam" id="PF07992">
    <property type="entry name" value="Pyr_redox_2"/>
    <property type="match status" value="1"/>
</dbReference>
<gene>
    <name evidence="10" type="ORF">DKT68_19530</name>
</gene>
<evidence type="ECO:0000256" key="3">
    <source>
        <dbReference type="ARBA" id="ARBA00023015"/>
    </source>
</evidence>
<comment type="subunit">
    <text evidence="2">Interacts transiently with the RNA polymerase catalytic core formed by RpoA, RpoB, RpoC and RpoZ (2 alpha, 1 beta, 1 beta' and 1 omega subunit) to form the RNA polymerase holoenzyme that can initiate transcription.</text>
</comment>
<dbReference type="AlphaFoldDB" id="A0A317D3P9"/>
<dbReference type="EMBL" id="QGKR01000226">
    <property type="protein sequence ID" value="PWR07263.1"/>
    <property type="molecule type" value="Genomic_DNA"/>
</dbReference>
<comment type="caution">
    <text evidence="10">The sequence shown here is derived from an EMBL/GenBank/DDBJ whole genome shotgun (WGS) entry which is preliminary data.</text>
</comment>
<feature type="compositionally biased region" description="Basic and acidic residues" evidence="6">
    <location>
        <begin position="431"/>
        <end position="443"/>
    </location>
</feature>
<dbReference type="InterPro" id="IPR032710">
    <property type="entry name" value="NTF2-like_dom_sf"/>
</dbReference>
<dbReference type="GO" id="GO:0006352">
    <property type="term" value="P:DNA-templated transcription initiation"/>
    <property type="evidence" value="ECO:0007669"/>
    <property type="project" value="InterPro"/>
</dbReference>
<evidence type="ECO:0000259" key="8">
    <source>
        <dbReference type="Pfam" id="PF07992"/>
    </source>
</evidence>
<feature type="domain" description="FAD/NAD(P)-binding" evidence="8">
    <location>
        <begin position="8"/>
        <end position="292"/>
    </location>
</feature>
<keyword evidence="5" id="KW-0804">Transcription</keyword>
<dbReference type="GO" id="GO:0003677">
    <property type="term" value="F:DNA binding"/>
    <property type="evidence" value="ECO:0007669"/>
    <property type="project" value="InterPro"/>
</dbReference>
<evidence type="ECO:0000313" key="10">
    <source>
        <dbReference type="EMBL" id="PWR07263.1"/>
    </source>
</evidence>
<evidence type="ECO:0000313" key="11">
    <source>
        <dbReference type="Proteomes" id="UP000245410"/>
    </source>
</evidence>
<dbReference type="NCBIfam" id="TIGR02937">
    <property type="entry name" value="sigma70-ECF"/>
    <property type="match status" value="1"/>
</dbReference>
<dbReference type="RefSeq" id="WP_109818848.1">
    <property type="nucleotide sequence ID" value="NZ_QGKR01000226.1"/>
</dbReference>
<dbReference type="GO" id="GO:0016491">
    <property type="term" value="F:oxidoreductase activity"/>
    <property type="evidence" value="ECO:0007669"/>
    <property type="project" value="InterPro"/>
</dbReference>
<evidence type="ECO:0000259" key="7">
    <source>
        <dbReference type="Pfam" id="PF04542"/>
    </source>
</evidence>
<dbReference type="InterPro" id="IPR014284">
    <property type="entry name" value="RNA_pol_sigma-70_dom"/>
</dbReference>
<organism evidence="10 11">
    <name type="scientific">Micromonospora acroterricola</name>
    <dbReference type="NCBI Taxonomy" id="2202421"/>
    <lineage>
        <taxon>Bacteria</taxon>
        <taxon>Bacillati</taxon>
        <taxon>Actinomycetota</taxon>
        <taxon>Actinomycetes</taxon>
        <taxon>Micromonosporales</taxon>
        <taxon>Micromonosporaceae</taxon>
        <taxon>Micromonospora</taxon>
    </lineage>
</organism>
<feature type="domain" description="RNA polymerase sigma factor 70 region 4 type 2" evidence="9">
    <location>
        <begin position="574"/>
        <end position="625"/>
    </location>
</feature>
<dbReference type="InterPro" id="IPR036388">
    <property type="entry name" value="WH-like_DNA-bd_sf"/>
</dbReference>
<dbReference type="InterPro" id="IPR023753">
    <property type="entry name" value="FAD/NAD-binding_dom"/>
</dbReference>
<accession>A0A317D3P9</accession>
<sequence>MTSTRPSKVLVLGGGYAGIMSANRLAGSRGAKAEITLVTPLPHFVERIRLHEVAARPGSESATRFSVRSLLHPSVRLRLGTATRIHPAQHQVDILDTTSGTSWVEAYDKLIYAVGSGETSDNLPGVSEHAYTISSIERAHALRYRLDALSAGASVLVVGGGATAIELVTEIAVARPSLRLAIVTSSVIGPTLSPMARAYLRRARAMRTVEIVENTPVAEVTATGVTTRAGEEMAADCVVWAASFGVPSLARHSGLDVDVAGRLTVNAMLRSPAHWDIVGAGDACVITDTNGANLRMACATAAPQGAHAAAVVTAALKGRTPEPFALAYLVLALSLGPGDGLVQRTGPTTRPATRSCGGGQVPGSTSSTTATHASSSVGNGCEQAPTTGRSRPGSVDGRSELMVDHDPPPPPSPGADPGRLRTRGEGMQLRCPKEVRACWRPDSRQGSGQRRRQQPQGGEGTLPMGDDISVDDAVRAFDAARPRLFGIAYRMLGSVGDAEDIVQDAWLRWQQTDRNVVRDPTAFLATTTTRLAVTAATSARARHESYVGPWLPEPVHISADPAARAVQGEELGLALVLLLQRLTPTERAVYVLREAFDYPFRQIAEVLGLTEANARQLGRRARMHLIEERHEPVAPADHSRLLHTFLAAARSGNLAQLEKLLAEDVVSYADGGGIIRAARAPIIGRTSVARYIAGVVTKFGRDVSLGFVESNGEEAVLASRAGSGVALCTIDASATGIERVLIILNPTKLARLATSWLPTPAR</sequence>
<dbReference type="PANTHER" id="PTHR30173:SF36">
    <property type="entry name" value="ECF RNA POLYMERASE SIGMA FACTOR SIGJ"/>
    <property type="match status" value="1"/>
</dbReference>
<dbReference type="SUPFAM" id="SSF54427">
    <property type="entry name" value="NTF2-like"/>
    <property type="match status" value="1"/>
</dbReference>
<dbReference type="Gene3D" id="3.10.450.50">
    <property type="match status" value="1"/>
</dbReference>
<dbReference type="SUPFAM" id="SSF88946">
    <property type="entry name" value="Sigma2 domain of RNA polymerase sigma factors"/>
    <property type="match status" value="1"/>
</dbReference>
<evidence type="ECO:0000256" key="6">
    <source>
        <dbReference type="SAM" id="MobiDB-lite"/>
    </source>
</evidence>
<dbReference type="Pfam" id="PF04542">
    <property type="entry name" value="Sigma70_r2"/>
    <property type="match status" value="1"/>
</dbReference>
<reference evidence="10 11" key="1">
    <citation type="submission" date="2018-05" db="EMBL/GenBank/DDBJ databases">
        <title>Micromonospora atacamensis sp. nov., a novel actinobacteria isolated from high altitude Atacama Desert soil.</title>
        <authorList>
            <person name="Carro L."/>
            <person name="Golinska P."/>
            <person name="Klenk H.-P."/>
            <person name="Goodfellow M."/>
        </authorList>
    </citation>
    <scope>NUCLEOTIDE SEQUENCE [LARGE SCALE GENOMIC DNA]</scope>
    <source>
        <strain evidence="10 11">5R2A7</strain>
    </source>
</reference>
<evidence type="ECO:0000256" key="2">
    <source>
        <dbReference type="ARBA" id="ARBA00011344"/>
    </source>
</evidence>
<dbReference type="InterPro" id="IPR013249">
    <property type="entry name" value="RNA_pol_sigma70_r4_t2"/>
</dbReference>
<dbReference type="PANTHER" id="PTHR30173">
    <property type="entry name" value="SIGMA 19 FACTOR"/>
    <property type="match status" value="1"/>
</dbReference>
<dbReference type="SUPFAM" id="SSF88659">
    <property type="entry name" value="Sigma3 and sigma4 domains of RNA polymerase sigma factors"/>
    <property type="match status" value="1"/>
</dbReference>
<dbReference type="PRINTS" id="PR00469">
    <property type="entry name" value="PNDRDTASEII"/>
</dbReference>
<dbReference type="Pfam" id="PF08281">
    <property type="entry name" value="Sigma70_r4_2"/>
    <property type="match status" value="1"/>
</dbReference>
<dbReference type="InterPro" id="IPR013324">
    <property type="entry name" value="RNA_pol_sigma_r3/r4-like"/>
</dbReference>
<dbReference type="GO" id="GO:0016987">
    <property type="term" value="F:sigma factor activity"/>
    <property type="evidence" value="ECO:0007669"/>
    <property type="project" value="UniProtKB-KW"/>
</dbReference>
<comment type="similarity">
    <text evidence="1">Belongs to the sigma-70 factor family. ECF subfamily.</text>
</comment>
<dbReference type="InterPro" id="IPR007627">
    <property type="entry name" value="RNA_pol_sigma70_r2"/>
</dbReference>
<dbReference type="Gene3D" id="1.10.10.10">
    <property type="entry name" value="Winged helix-like DNA-binding domain superfamily/Winged helix DNA-binding domain"/>
    <property type="match status" value="1"/>
</dbReference>
<dbReference type="NCBIfam" id="NF007214">
    <property type="entry name" value="PRK09636.1"/>
    <property type="match status" value="1"/>
</dbReference>
<feature type="compositionally biased region" description="Basic and acidic residues" evidence="6">
    <location>
        <begin position="397"/>
        <end position="407"/>
    </location>
</feature>
<feature type="domain" description="RNA polymerase sigma-70 region 2" evidence="7">
    <location>
        <begin position="478"/>
        <end position="540"/>
    </location>
</feature>
<dbReference type="InterPro" id="IPR036188">
    <property type="entry name" value="FAD/NAD-bd_sf"/>
</dbReference>
<feature type="region of interest" description="Disordered" evidence="6">
    <location>
        <begin position="342"/>
        <end position="467"/>
    </location>
</feature>
<dbReference type="InterPro" id="IPR052704">
    <property type="entry name" value="ECF_Sigma-70_Domain"/>
</dbReference>
<keyword evidence="11" id="KW-1185">Reference proteome</keyword>
<dbReference type="PRINTS" id="PR00368">
    <property type="entry name" value="FADPNR"/>
</dbReference>
<evidence type="ECO:0000256" key="1">
    <source>
        <dbReference type="ARBA" id="ARBA00010641"/>
    </source>
</evidence>
<protein>
    <submittedName>
        <fullName evidence="10">Uncharacterized protein</fullName>
    </submittedName>
</protein>
<dbReference type="InterPro" id="IPR013325">
    <property type="entry name" value="RNA_pol_sigma_r2"/>
</dbReference>
<proteinExistence type="inferred from homology"/>
<dbReference type="Gene3D" id="3.50.50.100">
    <property type="match status" value="1"/>
</dbReference>